<dbReference type="SUPFAM" id="SSF52540">
    <property type="entry name" value="P-loop containing nucleoside triphosphate hydrolases"/>
    <property type="match status" value="2"/>
</dbReference>
<name>A0A2K9NZC7_9FIRM</name>
<feature type="domain" description="ABC transporter" evidence="4">
    <location>
        <begin position="3"/>
        <end position="262"/>
    </location>
</feature>
<reference evidence="5 6" key="1">
    <citation type="submission" date="2017-04" db="EMBL/GenBank/DDBJ databases">
        <title>Monoglobus pectinilyticus 14 draft genome.</title>
        <authorList>
            <person name="Kim C."/>
            <person name="Rosendale D.I."/>
            <person name="Kelly W.J."/>
            <person name="Tannock G.W."/>
            <person name="Patchett M.L."/>
            <person name="Jordens J.Z."/>
        </authorList>
    </citation>
    <scope>NUCLEOTIDE SEQUENCE [LARGE SCALE GENOMIC DNA]</scope>
    <source>
        <strain evidence="5 6">14</strain>
    </source>
</reference>
<dbReference type="InterPro" id="IPR003439">
    <property type="entry name" value="ABC_transporter-like_ATP-bd"/>
</dbReference>
<dbReference type="Proteomes" id="UP000235589">
    <property type="component" value="Chromosome"/>
</dbReference>
<feature type="compositionally biased region" description="Polar residues" evidence="3">
    <location>
        <begin position="555"/>
        <end position="569"/>
    </location>
</feature>
<dbReference type="InterPro" id="IPR037118">
    <property type="entry name" value="Val-tRNA_synth_C_sf"/>
</dbReference>
<dbReference type="PANTHER" id="PTHR42855">
    <property type="entry name" value="ABC TRANSPORTER ATP-BINDING SUBUNIT"/>
    <property type="match status" value="1"/>
</dbReference>
<evidence type="ECO:0000256" key="3">
    <source>
        <dbReference type="SAM" id="MobiDB-lite"/>
    </source>
</evidence>
<feature type="region of interest" description="Disordered" evidence="3">
    <location>
        <begin position="555"/>
        <end position="582"/>
    </location>
</feature>
<dbReference type="GO" id="GO:0005524">
    <property type="term" value="F:ATP binding"/>
    <property type="evidence" value="ECO:0007669"/>
    <property type="project" value="UniProtKB-KW"/>
</dbReference>
<organism evidence="5 6">
    <name type="scientific">Monoglobus pectinilyticus</name>
    <dbReference type="NCBI Taxonomy" id="1981510"/>
    <lineage>
        <taxon>Bacteria</taxon>
        <taxon>Bacillati</taxon>
        <taxon>Bacillota</taxon>
        <taxon>Clostridia</taxon>
        <taxon>Monoglobales</taxon>
        <taxon>Monoglobaceae</taxon>
        <taxon>Monoglobus</taxon>
    </lineage>
</organism>
<dbReference type="Gene3D" id="1.10.287.380">
    <property type="entry name" value="Valyl-tRNA synthetase, C-terminal domain"/>
    <property type="match status" value="1"/>
</dbReference>
<dbReference type="Pfam" id="PF00005">
    <property type="entry name" value="ABC_tran"/>
    <property type="match status" value="2"/>
</dbReference>
<dbReference type="PROSITE" id="PS00211">
    <property type="entry name" value="ABC_TRANSPORTER_1"/>
    <property type="match status" value="2"/>
</dbReference>
<sequence length="648" mass="74453">MLISISNLSKSFGENQILKDINLTIEDNCRYGLIGVNGAGKSTLLSIIMGELDYDDGDIYKSPNLTIGYLKQNSGLDRNSTIISEMRNAFSDIIKIEDELRLIEEKMLSYSEHNSSEYKSLMSEYSKKQSYFESMDGYNIDVKIKTVLNGLGFSDRSLETEINVLSGGEKTRLALAALLLEEPNLLILDEPTNHLDFKTLDWLENYLINSYKGSLLIVSHDRYFLDNTVENMLEIERGKMYSYNGNYSKYLVLKEERNEVLRKEYEAQQLQISQMQTYIDKNITRASTSGSAKSRVKALERMELIEKPDDDIKPIKLKFETIKEPYKDVLTVENLDITVGDRESAGGIKNICSGLNLSIKRGDKVALIGDNGIGKSSFLKVIQDIIPHQNGSVVWGKNTSVSYYEQENLNLNPDNLAINELWDRFPRIPEAQIRRVLGNVRLTKEDVYKPVKVISGGERAKLAFCIIMLEKSNVILFDEPTNHLDLPSKEILEQAMNEYDGTLLFVSHDRYLLNKVPNKIIEMTKDGFTIYDGNFEYYKQRKEWIKQKQSIETNNKVETNNSSQKSSGGYRSKEQRKAETKRKLQIAELEKMISKTEEEISALENEMTKEEVFSDYILMNEKNSELEKLNSNLEEYYDNWTKLSEEQE</sequence>
<dbReference type="FunFam" id="3.40.50.300:FF:000011">
    <property type="entry name" value="Putative ABC transporter ATP-binding component"/>
    <property type="match status" value="1"/>
</dbReference>
<dbReference type="EMBL" id="CP020991">
    <property type="protein sequence ID" value="AUO18392.1"/>
    <property type="molecule type" value="Genomic_DNA"/>
</dbReference>
<dbReference type="Pfam" id="PF12848">
    <property type="entry name" value="ABC_tran_Xtn"/>
    <property type="match status" value="1"/>
</dbReference>
<dbReference type="SMART" id="SM00382">
    <property type="entry name" value="AAA"/>
    <property type="match status" value="2"/>
</dbReference>
<keyword evidence="1" id="KW-0547">Nucleotide-binding</keyword>
<dbReference type="KEGG" id="mpec:B9O19_00208"/>
<dbReference type="InterPro" id="IPR032524">
    <property type="entry name" value="ABC_tran_C"/>
</dbReference>
<dbReference type="GO" id="GO:0016887">
    <property type="term" value="F:ATP hydrolysis activity"/>
    <property type="evidence" value="ECO:0007669"/>
    <property type="project" value="InterPro"/>
</dbReference>
<evidence type="ECO:0000256" key="1">
    <source>
        <dbReference type="ARBA" id="ARBA00022741"/>
    </source>
</evidence>
<dbReference type="PROSITE" id="PS50893">
    <property type="entry name" value="ABC_TRANSPORTER_2"/>
    <property type="match status" value="2"/>
</dbReference>
<dbReference type="Gene3D" id="3.40.50.300">
    <property type="entry name" value="P-loop containing nucleotide triphosphate hydrolases"/>
    <property type="match status" value="2"/>
</dbReference>
<protein>
    <submittedName>
        <fullName evidence="5">ABC transporter related protein</fullName>
    </submittedName>
</protein>
<dbReference type="InterPro" id="IPR017871">
    <property type="entry name" value="ABC_transporter-like_CS"/>
</dbReference>
<evidence type="ECO:0000313" key="5">
    <source>
        <dbReference type="EMBL" id="AUO18392.1"/>
    </source>
</evidence>
<dbReference type="Pfam" id="PF16326">
    <property type="entry name" value="ABC_tran_CTD"/>
    <property type="match status" value="1"/>
</dbReference>
<evidence type="ECO:0000256" key="2">
    <source>
        <dbReference type="ARBA" id="ARBA00022840"/>
    </source>
</evidence>
<keyword evidence="6" id="KW-1185">Reference proteome</keyword>
<evidence type="ECO:0000259" key="4">
    <source>
        <dbReference type="PROSITE" id="PS50893"/>
    </source>
</evidence>
<dbReference type="InterPro" id="IPR032781">
    <property type="entry name" value="ABC_tran_Xtn"/>
</dbReference>
<dbReference type="InterPro" id="IPR027417">
    <property type="entry name" value="P-loop_NTPase"/>
</dbReference>
<dbReference type="GO" id="GO:0003677">
    <property type="term" value="F:DNA binding"/>
    <property type="evidence" value="ECO:0007669"/>
    <property type="project" value="InterPro"/>
</dbReference>
<keyword evidence="2" id="KW-0067">ATP-binding</keyword>
<dbReference type="InterPro" id="IPR003593">
    <property type="entry name" value="AAA+_ATPase"/>
</dbReference>
<gene>
    <name evidence="5" type="ORF">B9O19_00208</name>
</gene>
<accession>A0A2K9NZC7</accession>
<feature type="compositionally biased region" description="Basic and acidic residues" evidence="3">
    <location>
        <begin position="571"/>
        <end position="582"/>
    </location>
</feature>
<evidence type="ECO:0000313" key="6">
    <source>
        <dbReference type="Proteomes" id="UP000235589"/>
    </source>
</evidence>
<feature type="domain" description="ABC transporter" evidence="4">
    <location>
        <begin position="332"/>
        <end position="557"/>
    </location>
</feature>
<dbReference type="CDD" id="cd03221">
    <property type="entry name" value="ABCF_EF-3"/>
    <property type="match status" value="2"/>
</dbReference>
<dbReference type="OrthoDB" id="9801441at2"/>
<dbReference type="GeneID" id="98063753"/>
<dbReference type="RefSeq" id="WP_102364693.1">
    <property type="nucleotide sequence ID" value="NZ_CP020991.1"/>
</dbReference>
<proteinExistence type="predicted"/>
<dbReference type="AlphaFoldDB" id="A0A2K9NZC7"/>
<dbReference type="InterPro" id="IPR051309">
    <property type="entry name" value="ABCF_ATPase"/>
</dbReference>
<dbReference type="PANTHER" id="PTHR42855:SF2">
    <property type="entry name" value="DRUG RESISTANCE ABC TRANSPORTER,ATP-BINDING PROTEIN"/>
    <property type="match status" value="1"/>
</dbReference>